<gene>
    <name evidence="3" type="ORF">HGG74_19815</name>
</gene>
<proteinExistence type="predicted"/>
<accession>A0A7X6K7R3</accession>
<dbReference type="Pfam" id="PF07811">
    <property type="entry name" value="TadE"/>
    <property type="match status" value="1"/>
</dbReference>
<feature type="domain" description="TadE-like" evidence="2">
    <location>
        <begin position="9"/>
        <end position="51"/>
    </location>
</feature>
<sequence length="126" mass="12928">MQKRESERGAVAVEFALILPILVALLLGIMEFGRAYHTQITLTSAAREGARTMAVLNEAPAARQAARAAAVGLAPGVADGQIAISPPACTPGGTVSVVITYDLASMTGFFGPGWQLTGRAAMRCGG</sequence>
<feature type="transmembrane region" description="Helical" evidence="1">
    <location>
        <begin position="12"/>
        <end position="30"/>
    </location>
</feature>
<keyword evidence="1" id="KW-0812">Transmembrane</keyword>
<keyword evidence="1" id="KW-1133">Transmembrane helix</keyword>
<keyword evidence="4" id="KW-1185">Reference proteome</keyword>
<organism evidence="3 4">
    <name type="scientific">Arthrobacter mobilis</name>
    <dbReference type="NCBI Taxonomy" id="2724944"/>
    <lineage>
        <taxon>Bacteria</taxon>
        <taxon>Bacillati</taxon>
        <taxon>Actinomycetota</taxon>
        <taxon>Actinomycetes</taxon>
        <taxon>Micrococcales</taxon>
        <taxon>Micrococcaceae</taxon>
        <taxon>Arthrobacter</taxon>
    </lineage>
</organism>
<dbReference type="InterPro" id="IPR012495">
    <property type="entry name" value="TadE-like_dom"/>
</dbReference>
<evidence type="ECO:0000313" key="3">
    <source>
        <dbReference type="EMBL" id="NKX56724.1"/>
    </source>
</evidence>
<name>A0A7X6K7R3_9MICC</name>
<evidence type="ECO:0000259" key="2">
    <source>
        <dbReference type="Pfam" id="PF07811"/>
    </source>
</evidence>
<keyword evidence="1" id="KW-0472">Membrane</keyword>
<comment type="caution">
    <text evidence="3">The sequence shown here is derived from an EMBL/GenBank/DDBJ whole genome shotgun (WGS) entry which is preliminary data.</text>
</comment>
<dbReference type="Proteomes" id="UP000544090">
    <property type="component" value="Unassembled WGS sequence"/>
</dbReference>
<evidence type="ECO:0000313" key="4">
    <source>
        <dbReference type="Proteomes" id="UP000544090"/>
    </source>
</evidence>
<protein>
    <submittedName>
        <fullName evidence="3">Pilus assembly protein</fullName>
    </submittedName>
</protein>
<dbReference type="AlphaFoldDB" id="A0A7X6K7R3"/>
<dbReference type="EMBL" id="JAAZSQ010000032">
    <property type="protein sequence ID" value="NKX56724.1"/>
    <property type="molecule type" value="Genomic_DNA"/>
</dbReference>
<evidence type="ECO:0000256" key="1">
    <source>
        <dbReference type="SAM" id="Phobius"/>
    </source>
</evidence>
<reference evidence="3 4" key="1">
    <citation type="submission" date="2020-04" db="EMBL/GenBank/DDBJ databases">
        <title>Arthrobacter sp. nov.</title>
        <authorList>
            <person name="Liu S."/>
        </authorList>
    </citation>
    <scope>NUCLEOTIDE SEQUENCE [LARGE SCALE GENOMIC DNA]</scope>
    <source>
        <strain evidence="3 4">E918</strain>
    </source>
</reference>